<sequence>MSGWQYRFGIKLKELGEVFGWAWLVRLGLYIKDEALR</sequence>
<keyword evidence="2" id="KW-1185">Reference proteome</keyword>
<protein>
    <submittedName>
        <fullName evidence="1">Uncharacterized protein</fullName>
    </submittedName>
</protein>
<proteinExistence type="predicted"/>
<gene>
    <name evidence="1" type="ORF">HMPREF1222_00044</name>
</gene>
<dbReference type="EMBL" id="ATFC01000001">
    <property type="protein sequence ID" value="EPF47785.1"/>
    <property type="molecule type" value="Genomic_DNA"/>
</dbReference>
<dbReference type="AlphaFoldDB" id="S3LDF4"/>
<organism evidence="1 2">
    <name type="scientific">Treponema vincentii F0403</name>
    <dbReference type="NCBI Taxonomy" id="1125702"/>
    <lineage>
        <taxon>Bacteria</taxon>
        <taxon>Pseudomonadati</taxon>
        <taxon>Spirochaetota</taxon>
        <taxon>Spirochaetia</taxon>
        <taxon>Spirochaetales</taxon>
        <taxon>Treponemataceae</taxon>
        <taxon>Treponema</taxon>
    </lineage>
</organism>
<name>S3LDF4_9SPIR</name>
<evidence type="ECO:0000313" key="2">
    <source>
        <dbReference type="Proteomes" id="UP000014605"/>
    </source>
</evidence>
<reference evidence="1 2" key="1">
    <citation type="submission" date="2013-04" db="EMBL/GenBank/DDBJ databases">
        <title>The Genome Sequence of Treponema vincentii F0403.</title>
        <authorList>
            <consortium name="The Broad Institute Genomics Platform"/>
            <person name="Earl A."/>
            <person name="Ward D."/>
            <person name="Feldgarden M."/>
            <person name="Gevers D."/>
            <person name="Leonetti C."/>
            <person name="Izard J."/>
            <person name="Walker B."/>
            <person name="Young S."/>
            <person name="Zeng Q."/>
            <person name="Gargeya S."/>
            <person name="Fitzgerald M."/>
            <person name="Haas B."/>
            <person name="Abouelleil A."/>
            <person name="Allen A.W."/>
            <person name="Alvarado L."/>
            <person name="Arachchi H.M."/>
            <person name="Berlin A.M."/>
            <person name="Chapman S.B."/>
            <person name="Gainer-Dewar J."/>
            <person name="Goldberg J."/>
            <person name="Griggs A."/>
            <person name="Gujja S."/>
            <person name="Hansen M."/>
            <person name="Howarth C."/>
            <person name="Imamovic A."/>
            <person name="Ireland A."/>
            <person name="Larimer J."/>
            <person name="McCowan C."/>
            <person name="Murphy C."/>
            <person name="Pearson M."/>
            <person name="Poon T.W."/>
            <person name="Priest M."/>
            <person name="Roberts A."/>
            <person name="Saif S."/>
            <person name="Shea T."/>
            <person name="Sisk P."/>
            <person name="Sykes S."/>
            <person name="Wortman J."/>
            <person name="Nusbaum C."/>
            <person name="Birren B."/>
        </authorList>
    </citation>
    <scope>NUCLEOTIDE SEQUENCE [LARGE SCALE GENOMIC DNA]</scope>
    <source>
        <strain evidence="1 2">F0403</strain>
    </source>
</reference>
<dbReference type="PATRIC" id="fig|1125702.3.peg.44"/>
<evidence type="ECO:0000313" key="1">
    <source>
        <dbReference type="EMBL" id="EPF47785.1"/>
    </source>
</evidence>
<dbReference type="HOGENOM" id="CLU_3349942_0_0_12"/>
<comment type="caution">
    <text evidence="1">The sequence shown here is derived from an EMBL/GenBank/DDBJ whole genome shotgun (WGS) entry which is preliminary data.</text>
</comment>
<accession>S3LDF4</accession>
<dbReference type="Proteomes" id="UP000014605">
    <property type="component" value="Unassembled WGS sequence"/>
</dbReference>